<feature type="transmembrane region" description="Helical" evidence="6">
    <location>
        <begin position="167"/>
        <end position="190"/>
    </location>
</feature>
<dbReference type="STRING" id="1499967.U27_05919"/>
<feature type="transmembrane region" description="Helical" evidence="6">
    <location>
        <begin position="226"/>
        <end position="244"/>
    </location>
</feature>
<feature type="transmembrane region" description="Helical" evidence="6">
    <location>
        <begin position="104"/>
        <end position="121"/>
    </location>
</feature>
<proteinExistence type="predicted"/>
<dbReference type="Pfam" id="PF02653">
    <property type="entry name" value="BPD_transp_2"/>
    <property type="match status" value="1"/>
</dbReference>
<comment type="subcellular location">
    <subcellularLocation>
        <location evidence="1">Cell membrane</location>
        <topology evidence="1">Multi-pass membrane protein</topology>
    </subcellularLocation>
</comment>
<dbReference type="Proteomes" id="UP000030661">
    <property type="component" value="Unassembled WGS sequence"/>
</dbReference>
<dbReference type="InterPro" id="IPR001851">
    <property type="entry name" value="ABC_transp_permease"/>
</dbReference>
<accession>A0A081C2Y9</accession>
<dbReference type="AlphaFoldDB" id="A0A081C2Y9"/>
<feature type="transmembrane region" description="Helical" evidence="6">
    <location>
        <begin position="133"/>
        <end position="155"/>
    </location>
</feature>
<dbReference type="GO" id="GO:0005886">
    <property type="term" value="C:plasma membrane"/>
    <property type="evidence" value="ECO:0007669"/>
    <property type="project" value="UniProtKB-SubCell"/>
</dbReference>
<dbReference type="eggNOG" id="COG1172">
    <property type="taxonomic scope" value="Bacteria"/>
</dbReference>
<dbReference type="PANTHER" id="PTHR32196">
    <property type="entry name" value="ABC TRANSPORTER PERMEASE PROTEIN YPHD-RELATED-RELATED"/>
    <property type="match status" value="1"/>
</dbReference>
<evidence type="ECO:0000256" key="5">
    <source>
        <dbReference type="ARBA" id="ARBA00023136"/>
    </source>
</evidence>
<dbReference type="CDD" id="cd06579">
    <property type="entry name" value="TM_PBP1_transp_AraH_like"/>
    <property type="match status" value="1"/>
</dbReference>
<keyword evidence="5 6" id="KW-0472">Membrane</keyword>
<gene>
    <name evidence="7" type="ORF">U27_05919</name>
</gene>
<feature type="transmembrane region" description="Helical" evidence="6">
    <location>
        <begin position="26"/>
        <end position="43"/>
    </location>
</feature>
<evidence type="ECO:0000313" key="7">
    <source>
        <dbReference type="EMBL" id="GAK58944.1"/>
    </source>
</evidence>
<evidence type="ECO:0000313" key="8">
    <source>
        <dbReference type="Proteomes" id="UP000030661"/>
    </source>
</evidence>
<keyword evidence="4 6" id="KW-1133">Transmembrane helix</keyword>
<keyword evidence="2" id="KW-1003">Cell membrane</keyword>
<name>A0A081C2Y9_VECG1</name>
<evidence type="ECO:0000256" key="3">
    <source>
        <dbReference type="ARBA" id="ARBA00022692"/>
    </source>
</evidence>
<dbReference type="EMBL" id="DF820469">
    <property type="protein sequence ID" value="GAK58944.1"/>
    <property type="molecule type" value="Genomic_DNA"/>
</dbReference>
<feature type="transmembrane region" description="Helical" evidence="6">
    <location>
        <begin position="49"/>
        <end position="67"/>
    </location>
</feature>
<evidence type="ECO:0000256" key="2">
    <source>
        <dbReference type="ARBA" id="ARBA00022475"/>
    </source>
</evidence>
<organism evidence="7 8">
    <name type="scientific">Vecturithrix granuli</name>
    <dbReference type="NCBI Taxonomy" id="1499967"/>
    <lineage>
        <taxon>Bacteria</taxon>
        <taxon>Candidatus Moduliflexota</taxon>
        <taxon>Candidatus Vecturitrichia</taxon>
        <taxon>Candidatus Vecturitrichales</taxon>
        <taxon>Candidatus Vecturitrichaceae</taxon>
        <taxon>Candidatus Vecturithrix</taxon>
    </lineage>
</organism>
<evidence type="ECO:0000256" key="4">
    <source>
        <dbReference type="ARBA" id="ARBA00022989"/>
    </source>
</evidence>
<protein>
    <submittedName>
        <fullName evidence="7">Amino acid or sugar ABC transport system, permease protein, putative</fullName>
    </submittedName>
</protein>
<feature type="transmembrane region" description="Helical" evidence="6">
    <location>
        <begin position="256"/>
        <end position="283"/>
    </location>
</feature>
<dbReference type="HOGENOM" id="CLU_028880_0_1_0"/>
<dbReference type="GO" id="GO:0022857">
    <property type="term" value="F:transmembrane transporter activity"/>
    <property type="evidence" value="ECO:0007669"/>
    <property type="project" value="InterPro"/>
</dbReference>
<keyword evidence="3 6" id="KW-0812">Transmembrane</keyword>
<sequence length="330" mass="35395">MEKRQIETEKEQQTNLLHGKKRQIPTIFYTIALLIVVGFLFSLGNANFISAYNLNTIASFGAILLMVGLGQMCAILVGGIDLSVGGVMSFVSVVFVKIVPATGYWAYPICILIGVLIGYINGNILTRIKIPSFIATLGTGGILMSLAMLAAPVPVNVPSDFWNVLDIFNASFLKINNALYVSVLVFVLYYTILRFRMVGRHIFYVGSNIKMSWMSGINVVKTRNVAFMLSAFGASMAGIMVSATSLGSNPYVGSPYILNSIASVVVGGTALTGGTGGAVNTLFGALLLSVLQNGMNVVGIDQYFQQSILGLMIIISVTLTFDRSKTPVIK</sequence>
<keyword evidence="8" id="KW-1185">Reference proteome</keyword>
<reference evidence="7 8" key="1">
    <citation type="journal article" date="2015" name="PeerJ">
        <title>First genomic representation of candidate bacterial phylum KSB3 points to enhanced environmental sensing as a trigger of wastewater bulking.</title>
        <authorList>
            <person name="Sekiguchi Y."/>
            <person name="Ohashi A."/>
            <person name="Parks D.H."/>
            <person name="Yamauchi T."/>
            <person name="Tyson G.W."/>
            <person name="Hugenholtz P."/>
        </authorList>
    </citation>
    <scope>NUCLEOTIDE SEQUENCE [LARGE SCALE GENOMIC DNA]</scope>
</reference>
<evidence type="ECO:0000256" key="6">
    <source>
        <dbReference type="SAM" id="Phobius"/>
    </source>
</evidence>
<feature type="transmembrane region" description="Helical" evidence="6">
    <location>
        <begin position="303"/>
        <end position="321"/>
    </location>
</feature>
<evidence type="ECO:0000256" key="1">
    <source>
        <dbReference type="ARBA" id="ARBA00004651"/>
    </source>
</evidence>